<keyword evidence="1" id="KW-0067">ATP-binding</keyword>
<reference evidence="3" key="1">
    <citation type="submission" date="2021-06" db="EMBL/GenBank/DDBJ databases">
        <title>Halomicroarcula sp. F24A a new haloarchaeum isolated from saline soil.</title>
        <authorList>
            <person name="Duran-Viseras A."/>
            <person name="Sanchez-Porro C."/>
            <person name="Ventosa A."/>
        </authorList>
    </citation>
    <scope>NUCLEOTIDE SEQUENCE</scope>
    <source>
        <strain evidence="3">F24A</strain>
    </source>
</reference>
<protein>
    <submittedName>
        <fullName evidence="3">Carboxylate--amine ligase</fullName>
    </submittedName>
</protein>
<evidence type="ECO:0000259" key="2">
    <source>
        <dbReference type="PROSITE" id="PS50975"/>
    </source>
</evidence>
<evidence type="ECO:0000313" key="4">
    <source>
        <dbReference type="Proteomes" id="UP000783863"/>
    </source>
</evidence>
<dbReference type="Gene3D" id="3.30.470.20">
    <property type="entry name" value="ATP-grasp fold, B domain"/>
    <property type="match status" value="1"/>
</dbReference>
<dbReference type="SUPFAM" id="SSF56059">
    <property type="entry name" value="Glutathione synthetase ATP-binding domain-like"/>
    <property type="match status" value="1"/>
</dbReference>
<dbReference type="Proteomes" id="UP000783863">
    <property type="component" value="Unassembled WGS sequence"/>
</dbReference>
<dbReference type="GO" id="GO:0046872">
    <property type="term" value="F:metal ion binding"/>
    <property type="evidence" value="ECO:0007669"/>
    <property type="project" value="InterPro"/>
</dbReference>
<proteinExistence type="predicted"/>
<sequence>MSVSSAPREAIVVPGANSGSALECIRSLGSRGIHTIVAAEDPAIALTASRHCGEVVEVPPPRDDYLGYKDALVSLASRPEVRTIIPTREDDIYVLSKYRNEFRQYIATPWPQFDTLETVHDGYRLAEFVSDLDIPVPETQLYDEVADWSQERIIKARYSVLTDDHVDSLEAGRLHPDLGQMHVSPDTGPDRDEVRRRMKGHLPVVQEYIPIRFEYSFRALYDQGEPLATSVRRQTRGMSYAGGTSVYRELVDDPTLEAFGRRILDALDWHGLATVQFIESAETGEYMFGEINPRTWTSIPCDVRAGADYPYFYWLLAGDRADVIDPSYESGYATHLLFGELLYLKSVLFDEYPNASRPAFHTALWSVLSSLYHHPNFDFLTVDDPMPFFQGVRHSIKDALAQ</sequence>
<name>A0A8J8CD13_9EURY</name>
<keyword evidence="3" id="KW-0436">Ligase</keyword>
<dbReference type="PROSITE" id="PS50975">
    <property type="entry name" value="ATP_GRASP"/>
    <property type="match status" value="1"/>
</dbReference>
<dbReference type="RefSeq" id="WP_220590030.1">
    <property type="nucleotide sequence ID" value="NZ_RKLQ01000006.1"/>
</dbReference>
<feature type="domain" description="ATP-grasp" evidence="2">
    <location>
        <begin position="126"/>
        <end position="318"/>
    </location>
</feature>
<evidence type="ECO:0000313" key="3">
    <source>
        <dbReference type="EMBL" id="MBX0305833.1"/>
    </source>
</evidence>
<gene>
    <name evidence="3" type="ORF">EGD98_19500</name>
</gene>
<dbReference type="GO" id="GO:0005524">
    <property type="term" value="F:ATP binding"/>
    <property type="evidence" value="ECO:0007669"/>
    <property type="project" value="UniProtKB-UniRule"/>
</dbReference>
<comment type="caution">
    <text evidence="3">The sequence shown here is derived from an EMBL/GenBank/DDBJ whole genome shotgun (WGS) entry which is preliminary data.</text>
</comment>
<dbReference type="GO" id="GO:0016874">
    <property type="term" value="F:ligase activity"/>
    <property type="evidence" value="ECO:0007669"/>
    <property type="project" value="UniProtKB-KW"/>
</dbReference>
<accession>A0A8J8CD13</accession>
<dbReference type="Gene3D" id="3.40.50.20">
    <property type="match status" value="1"/>
</dbReference>
<keyword evidence="1" id="KW-0547">Nucleotide-binding</keyword>
<keyword evidence="4" id="KW-1185">Reference proteome</keyword>
<dbReference type="EMBL" id="RKLQ01000006">
    <property type="protein sequence ID" value="MBX0305833.1"/>
    <property type="molecule type" value="Genomic_DNA"/>
</dbReference>
<evidence type="ECO:0000256" key="1">
    <source>
        <dbReference type="PROSITE-ProRule" id="PRU00409"/>
    </source>
</evidence>
<dbReference type="InterPro" id="IPR011761">
    <property type="entry name" value="ATP-grasp"/>
</dbReference>
<organism evidence="3 4">
    <name type="scientific">Haloarcula salinisoli</name>
    <dbReference type="NCBI Taxonomy" id="2487746"/>
    <lineage>
        <taxon>Archaea</taxon>
        <taxon>Methanobacteriati</taxon>
        <taxon>Methanobacteriota</taxon>
        <taxon>Stenosarchaea group</taxon>
        <taxon>Halobacteria</taxon>
        <taxon>Halobacteriales</taxon>
        <taxon>Haloarculaceae</taxon>
        <taxon>Haloarcula</taxon>
    </lineage>
</organism>
<dbReference type="AlphaFoldDB" id="A0A8J8CD13"/>